<evidence type="ECO:0000313" key="2">
    <source>
        <dbReference type="EMBL" id="OIP42611.1"/>
    </source>
</evidence>
<accession>A0A1J5E4V3</accession>
<dbReference type="EMBL" id="MNYI01000044">
    <property type="protein sequence ID" value="OIP42611.1"/>
    <property type="molecule type" value="Genomic_DNA"/>
</dbReference>
<evidence type="ECO:0000313" key="3">
    <source>
        <dbReference type="Proteomes" id="UP000183085"/>
    </source>
</evidence>
<feature type="compositionally biased region" description="Polar residues" evidence="1">
    <location>
        <begin position="55"/>
        <end position="120"/>
    </location>
</feature>
<feature type="compositionally biased region" description="Low complexity" evidence="1">
    <location>
        <begin position="126"/>
        <end position="140"/>
    </location>
</feature>
<protein>
    <submittedName>
        <fullName evidence="2">Uncharacterized protein</fullName>
    </submittedName>
</protein>
<organism evidence="2 3">
    <name type="scientific">Candidatus Desantisbacteria bacterium CG2_30_40_21</name>
    <dbReference type="NCBI Taxonomy" id="1817895"/>
    <lineage>
        <taxon>Bacteria</taxon>
        <taxon>Candidatus Desantisiibacteriota</taxon>
    </lineage>
</organism>
<evidence type="ECO:0000256" key="1">
    <source>
        <dbReference type="SAM" id="MobiDB-lite"/>
    </source>
</evidence>
<feature type="compositionally biased region" description="Low complexity" evidence="1">
    <location>
        <begin position="185"/>
        <end position="200"/>
    </location>
</feature>
<reference evidence="2 3" key="1">
    <citation type="journal article" date="2016" name="Environ. Microbiol.">
        <title>Genomic resolution of a cold subsurface aquifer community provides metabolic insights for novel microbes adapted to high CO concentrations.</title>
        <authorList>
            <person name="Probst A.J."/>
            <person name="Castelle C.J."/>
            <person name="Singh A."/>
            <person name="Brown C.T."/>
            <person name="Anantharaman K."/>
            <person name="Sharon I."/>
            <person name="Hug L.A."/>
            <person name="Burstein D."/>
            <person name="Emerson J.B."/>
            <person name="Thomas B.C."/>
            <person name="Banfield J.F."/>
        </authorList>
    </citation>
    <scope>NUCLEOTIDE SEQUENCE [LARGE SCALE GENOMIC DNA]</scope>
    <source>
        <strain evidence="2">CG2_30_40_21</strain>
    </source>
</reference>
<sequence length="459" mass="49974">MNKIFIIFVVLLTHLSLCYGENIDGDKLELSPQYEEGTTTSTTEENEMMGTESSDIGSPTVESKQEAVSSQQGTESSSVGSSMVDQPINPSTYQPSGSSTIGSPTLSSQPSESTDTTTFQMDAMVSGTTTNGTESSNAGSPTVSSRQEAGNSPQGAESSSVGSSTVDQPINPSTYQPSGSSTIGSPTLSSQSSESTATTTPQVDNAPPSRIWGSIGRWMIAFSGKPIITGSPSTTGLMLIPTAYRLDKQRKFNIDFMFTYYIGEFWNKTEYKESKLERIDIFNPINRLSCSGDFKYNLIPEKKWIPAIAFGYHSFIVLQGKASNANQMGGAVSNQSDSFGYTYDIMSKSFKNIGFHIGNQSGPIGKLINPISNKLNVTSDKAFIAGLNTIICNRKAFVEIIYPQKKECVMINTFIDKFLPFNFTYIKFNDKLESDTLNGYSVSGYFRIRIPAFPGEKKK</sequence>
<dbReference type="Proteomes" id="UP000183085">
    <property type="component" value="Unassembled WGS sequence"/>
</dbReference>
<comment type="caution">
    <text evidence="2">The sequence shown here is derived from an EMBL/GenBank/DDBJ whole genome shotgun (WGS) entry which is preliminary data.</text>
</comment>
<feature type="region of interest" description="Disordered" evidence="1">
    <location>
        <begin position="30"/>
        <end position="210"/>
    </location>
</feature>
<feature type="compositionally biased region" description="Polar residues" evidence="1">
    <location>
        <begin position="141"/>
        <end position="184"/>
    </location>
</feature>
<proteinExistence type="predicted"/>
<gene>
    <name evidence="2" type="ORF">AUJ95_01610</name>
</gene>
<dbReference type="STRING" id="1817895.AUJ95_01610"/>
<dbReference type="AlphaFoldDB" id="A0A1J5E4V3"/>
<feature type="compositionally biased region" description="Low complexity" evidence="1">
    <location>
        <begin position="35"/>
        <end position="54"/>
    </location>
</feature>
<name>A0A1J5E4V3_9BACT</name>